<dbReference type="GO" id="GO:0003677">
    <property type="term" value="F:DNA binding"/>
    <property type="evidence" value="ECO:0007669"/>
    <property type="project" value="UniProtKB-KW"/>
</dbReference>
<comment type="similarity">
    <text evidence="11">Belongs to the ABC transporter superfamily. UvrA family.</text>
</comment>
<evidence type="ECO:0000256" key="8">
    <source>
        <dbReference type="ARBA" id="ARBA00022881"/>
    </source>
</evidence>
<comment type="caution">
    <text evidence="14">The sequence shown here is derived from an EMBL/GenBank/DDBJ whole genome shotgun (WGS) entry which is preliminary data.</text>
</comment>
<dbReference type="Proteomes" id="UP000319986">
    <property type="component" value="Unassembled WGS sequence"/>
</dbReference>
<evidence type="ECO:0000256" key="4">
    <source>
        <dbReference type="ARBA" id="ARBA00022741"/>
    </source>
</evidence>
<evidence type="ECO:0000256" key="5">
    <source>
        <dbReference type="ARBA" id="ARBA00022763"/>
    </source>
</evidence>
<keyword evidence="3" id="KW-0677">Repeat</keyword>
<keyword evidence="4" id="KW-0547">Nucleotide-binding</keyword>
<dbReference type="GO" id="GO:0005524">
    <property type="term" value="F:ATP binding"/>
    <property type="evidence" value="ECO:0007669"/>
    <property type="project" value="UniProtKB-KW"/>
</dbReference>
<keyword evidence="5" id="KW-0227">DNA damage</keyword>
<dbReference type="GO" id="GO:0006281">
    <property type="term" value="P:DNA repair"/>
    <property type="evidence" value="ECO:0007669"/>
    <property type="project" value="UniProtKB-KW"/>
</dbReference>
<evidence type="ECO:0000256" key="7">
    <source>
        <dbReference type="ARBA" id="ARBA00022840"/>
    </source>
</evidence>
<evidence type="ECO:0000256" key="13">
    <source>
        <dbReference type="ARBA" id="ARBA00042156"/>
    </source>
</evidence>
<dbReference type="GO" id="GO:0005737">
    <property type="term" value="C:cytoplasm"/>
    <property type="evidence" value="ECO:0007669"/>
    <property type="project" value="UniProtKB-SubCell"/>
</dbReference>
<organism evidence="14 15">
    <name type="scientific">Corynebacterium variabile</name>
    <dbReference type="NCBI Taxonomy" id="1727"/>
    <lineage>
        <taxon>Bacteria</taxon>
        <taxon>Bacillati</taxon>
        <taxon>Actinomycetota</taxon>
        <taxon>Actinomycetes</taxon>
        <taxon>Mycobacteriales</taxon>
        <taxon>Corynebacteriaceae</taxon>
        <taxon>Corynebacterium</taxon>
    </lineage>
</organism>
<evidence type="ECO:0000256" key="11">
    <source>
        <dbReference type="ARBA" id="ARBA00038000"/>
    </source>
</evidence>
<dbReference type="RefSeq" id="WP_244938179.1">
    <property type="nucleotide sequence ID" value="NZ_BJNT01000009.1"/>
</dbReference>
<evidence type="ECO:0000256" key="1">
    <source>
        <dbReference type="ARBA" id="ARBA00004496"/>
    </source>
</evidence>
<gene>
    <name evidence="14" type="ORF">CVA01_12740</name>
</gene>
<evidence type="ECO:0000256" key="6">
    <source>
        <dbReference type="ARBA" id="ARBA00022769"/>
    </source>
</evidence>
<protein>
    <recommendedName>
        <fullName evidence="12">UvrABC system protein A</fullName>
    </recommendedName>
    <alternativeName>
        <fullName evidence="13">Excinuclease ABC subunit A</fullName>
    </alternativeName>
</protein>
<proteinExistence type="inferred from homology"/>
<evidence type="ECO:0000256" key="10">
    <source>
        <dbReference type="ARBA" id="ARBA00023204"/>
    </source>
</evidence>
<dbReference type="GeneID" id="82889135"/>
<evidence type="ECO:0000256" key="3">
    <source>
        <dbReference type="ARBA" id="ARBA00022737"/>
    </source>
</evidence>
<evidence type="ECO:0000313" key="14">
    <source>
        <dbReference type="EMBL" id="GEC85960.1"/>
    </source>
</evidence>
<dbReference type="InterPro" id="IPR027417">
    <property type="entry name" value="P-loop_NTPase"/>
</dbReference>
<keyword evidence="8" id="KW-0267">Excision nuclease</keyword>
<evidence type="ECO:0000256" key="12">
    <source>
        <dbReference type="ARBA" id="ARBA00039316"/>
    </source>
</evidence>
<dbReference type="PANTHER" id="PTHR43152">
    <property type="entry name" value="UVRABC SYSTEM PROTEIN A"/>
    <property type="match status" value="1"/>
</dbReference>
<keyword evidence="6" id="KW-0228">DNA excision</keyword>
<evidence type="ECO:0000256" key="2">
    <source>
        <dbReference type="ARBA" id="ARBA00022490"/>
    </source>
</evidence>
<dbReference type="AlphaFoldDB" id="A0A3C0MRD2"/>
<keyword evidence="9" id="KW-0238">DNA-binding</keyword>
<name>A0A3C0MRD2_9CORY</name>
<dbReference type="Gene3D" id="1.20.1580.10">
    <property type="entry name" value="ABC transporter ATPase like domain"/>
    <property type="match status" value="1"/>
</dbReference>
<dbReference type="GO" id="GO:0004518">
    <property type="term" value="F:nuclease activity"/>
    <property type="evidence" value="ECO:0007669"/>
    <property type="project" value="UniProtKB-KW"/>
</dbReference>
<dbReference type="Gene3D" id="3.40.50.300">
    <property type="entry name" value="P-loop containing nucleotide triphosphate hydrolases"/>
    <property type="match status" value="1"/>
</dbReference>
<evidence type="ECO:0000256" key="9">
    <source>
        <dbReference type="ARBA" id="ARBA00023125"/>
    </source>
</evidence>
<dbReference type="SUPFAM" id="SSF52540">
    <property type="entry name" value="P-loop containing nucleoside triphosphate hydrolases"/>
    <property type="match status" value="1"/>
</dbReference>
<keyword evidence="7" id="KW-0067">ATP-binding</keyword>
<comment type="subcellular location">
    <subcellularLocation>
        <location evidence="1">Cytoplasm</location>
    </subcellularLocation>
</comment>
<dbReference type="EMBL" id="BJNT01000009">
    <property type="protein sequence ID" value="GEC85960.1"/>
    <property type="molecule type" value="Genomic_DNA"/>
</dbReference>
<sequence length="277" mass="28833">MVTGVAGSGKSSLITADFSVQHPEFTVVGQRPLHGGRRSSLLTVTGVADGLRSLFAASGDLSSSWFSRNAKGGCPECRGTGEITTDLAFMEDTRTPCEACAGTGFNEKALSVTIGGYTIAEVEALHPADAAGLLGPADTARLRWVDRVGLGYLTVGRTLDGLSGGERQRLLLARHLGSINVDEPLRLILDEPTTGLHAADVRRLLELFDELVDAGGTLVLIEHSQQVMAHADHVIDIGPGAGDAGGQVVFEGTPAELAHSGARTVTGRCLADALRGD</sequence>
<keyword evidence="10" id="KW-0234">DNA repair</keyword>
<reference evidence="14 15" key="1">
    <citation type="submission" date="2019-06" db="EMBL/GenBank/DDBJ databases">
        <title>Whole genome shotgun sequence of Corynebacterium variabile NBRC 15286.</title>
        <authorList>
            <person name="Hosoyama A."/>
            <person name="Uohara A."/>
            <person name="Ohji S."/>
            <person name="Ichikawa N."/>
        </authorList>
    </citation>
    <scope>NUCLEOTIDE SEQUENCE [LARGE SCALE GENOMIC DNA]</scope>
    <source>
        <strain evidence="14 15">NBRC 15286</strain>
    </source>
</reference>
<keyword evidence="2" id="KW-0963">Cytoplasm</keyword>
<accession>A0A3C0MRD2</accession>
<evidence type="ECO:0000313" key="15">
    <source>
        <dbReference type="Proteomes" id="UP000319986"/>
    </source>
</evidence>
<dbReference type="PANTHER" id="PTHR43152:SF2">
    <property type="entry name" value="DRUG RESISTANCE ABC TRANSPORTER"/>
    <property type="match status" value="1"/>
</dbReference>